<dbReference type="Proteomes" id="UP000789706">
    <property type="component" value="Unassembled WGS sequence"/>
</dbReference>
<evidence type="ECO:0000256" key="1">
    <source>
        <dbReference type="SAM" id="MobiDB-lite"/>
    </source>
</evidence>
<feature type="non-terminal residue" evidence="2">
    <location>
        <position position="1"/>
    </location>
</feature>
<sequence length="59" mass="6472">CQLASSSRGRIVQIMSLDQGTSIAQKGTRVASEDKLKQKSEESKKQGFIPFKPNIHGNL</sequence>
<accession>A0A9N9GI47</accession>
<feature type="compositionally biased region" description="Basic and acidic residues" evidence="1">
    <location>
        <begin position="31"/>
        <end position="45"/>
    </location>
</feature>
<dbReference type="EMBL" id="CAJVPK010001983">
    <property type="protein sequence ID" value="CAG8603653.1"/>
    <property type="molecule type" value="Genomic_DNA"/>
</dbReference>
<reference evidence="2" key="1">
    <citation type="submission" date="2021-06" db="EMBL/GenBank/DDBJ databases">
        <authorList>
            <person name="Kallberg Y."/>
            <person name="Tangrot J."/>
            <person name="Rosling A."/>
        </authorList>
    </citation>
    <scope>NUCLEOTIDE SEQUENCE</scope>
    <source>
        <strain evidence="2">AZ414A</strain>
    </source>
</reference>
<evidence type="ECO:0000313" key="3">
    <source>
        <dbReference type="Proteomes" id="UP000789706"/>
    </source>
</evidence>
<dbReference type="AlphaFoldDB" id="A0A9N9GI47"/>
<protein>
    <submittedName>
        <fullName evidence="2">1040_t:CDS:1</fullName>
    </submittedName>
</protein>
<evidence type="ECO:0000313" key="2">
    <source>
        <dbReference type="EMBL" id="CAG8603653.1"/>
    </source>
</evidence>
<organism evidence="2 3">
    <name type="scientific">Diversispora eburnea</name>
    <dbReference type="NCBI Taxonomy" id="1213867"/>
    <lineage>
        <taxon>Eukaryota</taxon>
        <taxon>Fungi</taxon>
        <taxon>Fungi incertae sedis</taxon>
        <taxon>Mucoromycota</taxon>
        <taxon>Glomeromycotina</taxon>
        <taxon>Glomeromycetes</taxon>
        <taxon>Diversisporales</taxon>
        <taxon>Diversisporaceae</taxon>
        <taxon>Diversispora</taxon>
    </lineage>
</organism>
<keyword evidence="3" id="KW-1185">Reference proteome</keyword>
<feature type="region of interest" description="Disordered" evidence="1">
    <location>
        <begin position="25"/>
        <end position="59"/>
    </location>
</feature>
<comment type="caution">
    <text evidence="2">The sequence shown here is derived from an EMBL/GenBank/DDBJ whole genome shotgun (WGS) entry which is preliminary data.</text>
</comment>
<name>A0A9N9GI47_9GLOM</name>
<proteinExistence type="predicted"/>
<gene>
    <name evidence="2" type="ORF">DEBURN_LOCUS9644</name>
</gene>